<evidence type="ECO:0000259" key="6">
    <source>
        <dbReference type="Pfam" id="PF00593"/>
    </source>
</evidence>
<reference evidence="8 10" key="1">
    <citation type="journal article" date="2014" name="Int. J. Syst. Evol. Microbiol.">
        <title>Complete genome sequence of Corynebacterium casei LMG S-19264T (=DSM 44701T), isolated from a smear-ripened cheese.</title>
        <authorList>
            <consortium name="US DOE Joint Genome Institute (JGI-PGF)"/>
            <person name="Walter F."/>
            <person name="Albersmeier A."/>
            <person name="Kalinowski J."/>
            <person name="Ruckert C."/>
        </authorList>
    </citation>
    <scope>NUCLEOTIDE SEQUENCE [LARGE SCALE GENOMIC DNA]</scope>
    <source>
        <strain evidence="8 10">NBRC 112785</strain>
    </source>
</reference>
<keyword evidence="10" id="KW-1185">Reference proteome</keyword>
<keyword evidence="4" id="KW-0798">TonB box</keyword>
<keyword evidence="5" id="KW-0732">Signal</keyword>
<accession>A0AA37TLK4</accession>
<dbReference type="InterPro" id="IPR037066">
    <property type="entry name" value="Plug_dom_sf"/>
</dbReference>
<dbReference type="PANTHER" id="PTHR40980:SF3">
    <property type="entry name" value="TONB-DEPENDENT RECEPTOR-LIKE BETA-BARREL DOMAIN-CONTAINING PROTEIN"/>
    <property type="match status" value="1"/>
</dbReference>
<dbReference type="InterPro" id="IPR010104">
    <property type="entry name" value="TonB_rcpt_bac"/>
</dbReference>
<evidence type="ECO:0000256" key="5">
    <source>
        <dbReference type="SAM" id="SignalP"/>
    </source>
</evidence>
<gene>
    <name evidence="8" type="ORF">GCM10007894_18340</name>
    <name evidence="9" type="ORF">GCM10007894_19610</name>
</gene>
<evidence type="ECO:0000313" key="10">
    <source>
        <dbReference type="Proteomes" id="UP001157439"/>
    </source>
</evidence>
<feature type="signal peptide" evidence="5">
    <location>
        <begin position="1"/>
        <end position="27"/>
    </location>
</feature>
<protein>
    <recommendedName>
        <fullName evidence="11">TonB-dependent receptor</fullName>
    </recommendedName>
</protein>
<feature type="domain" description="TonB-dependent receptor-like beta-barrel" evidence="6">
    <location>
        <begin position="786"/>
        <end position="1097"/>
    </location>
</feature>
<evidence type="ECO:0000256" key="2">
    <source>
        <dbReference type="ARBA" id="ARBA00023136"/>
    </source>
</evidence>
<feature type="chain" id="PRO_5041589061" description="TonB-dependent receptor" evidence="5">
    <location>
        <begin position="28"/>
        <end position="1158"/>
    </location>
</feature>
<comment type="caution">
    <text evidence="8">The sequence shown here is derived from an EMBL/GenBank/DDBJ whole genome shotgun (WGS) entry which is preliminary data.</text>
</comment>
<dbReference type="Gene3D" id="2.170.130.10">
    <property type="entry name" value="TonB-dependent receptor, plug domain"/>
    <property type="match status" value="1"/>
</dbReference>
<name>A0AA37TLK4_9GAMM</name>
<reference evidence="8" key="2">
    <citation type="submission" date="2023-01" db="EMBL/GenBank/DDBJ databases">
        <title>Draft genome sequence of Paraferrimonas haliotis strain NBRC 112785.</title>
        <authorList>
            <person name="Sun Q."/>
            <person name="Mori K."/>
        </authorList>
    </citation>
    <scope>NUCLEOTIDE SEQUENCE</scope>
    <source>
        <strain evidence="8">NBRC 112785</strain>
    </source>
</reference>
<evidence type="ECO:0000256" key="3">
    <source>
        <dbReference type="ARBA" id="ARBA00023237"/>
    </source>
</evidence>
<dbReference type="EMBL" id="BSPO01000003">
    <property type="protein sequence ID" value="GLS83857.1"/>
    <property type="molecule type" value="Genomic_DNA"/>
</dbReference>
<evidence type="ECO:0000313" key="8">
    <source>
        <dbReference type="EMBL" id="GLS83857.1"/>
    </source>
</evidence>
<keyword evidence="2 4" id="KW-0472">Membrane</keyword>
<evidence type="ECO:0008006" key="11">
    <source>
        <dbReference type="Google" id="ProtNLM"/>
    </source>
</evidence>
<evidence type="ECO:0000313" key="9">
    <source>
        <dbReference type="EMBL" id="GLS83984.1"/>
    </source>
</evidence>
<dbReference type="InterPro" id="IPR036942">
    <property type="entry name" value="Beta-barrel_TonB_sf"/>
</dbReference>
<dbReference type="NCBIfam" id="TIGR01782">
    <property type="entry name" value="TonB-Xanth-Caul"/>
    <property type="match status" value="1"/>
</dbReference>
<dbReference type="PANTHER" id="PTHR40980">
    <property type="entry name" value="PLUG DOMAIN-CONTAINING PROTEIN"/>
    <property type="match status" value="1"/>
</dbReference>
<proteinExistence type="inferred from homology"/>
<dbReference type="Gene3D" id="2.40.170.20">
    <property type="entry name" value="TonB-dependent receptor, beta-barrel domain"/>
    <property type="match status" value="1"/>
</dbReference>
<dbReference type="EMBL" id="BSPO01000003">
    <property type="protein sequence ID" value="GLS83984.1"/>
    <property type="molecule type" value="Genomic_DNA"/>
</dbReference>
<dbReference type="Proteomes" id="UP001157439">
    <property type="component" value="Unassembled WGS sequence"/>
</dbReference>
<comment type="similarity">
    <text evidence="4">Belongs to the TonB-dependent receptor family.</text>
</comment>
<evidence type="ECO:0000256" key="1">
    <source>
        <dbReference type="ARBA" id="ARBA00004442"/>
    </source>
</evidence>
<dbReference type="AlphaFoldDB" id="A0AA37TLK4"/>
<dbReference type="RefSeq" id="WP_095498522.1">
    <property type="nucleotide sequence ID" value="NZ_BSPO01000003.1"/>
</dbReference>
<dbReference type="InterPro" id="IPR012910">
    <property type="entry name" value="Plug_dom"/>
</dbReference>
<evidence type="ECO:0000259" key="7">
    <source>
        <dbReference type="Pfam" id="PF07715"/>
    </source>
</evidence>
<dbReference type="SUPFAM" id="SSF56935">
    <property type="entry name" value="Porins"/>
    <property type="match status" value="1"/>
</dbReference>
<dbReference type="Pfam" id="PF00593">
    <property type="entry name" value="TonB_dep_Rec_b-barrel"/>
    <property type="match status" value="1"/>
</dbReference>
<comment type="subcellular location">
    <subcellularLocation>
        <location evidence="1 4">Cell outer membrane</location>
    </subcellularLocation>
</comment>
<dbReference type="InterPro" id="IPR000531">
    <property type="entry name" value="Beta-barrel_TonB"/>
</dbReference>
<dbReference type="Pfam" id="PF07715">
    <property type="entry name" value="Plug"/>
    <property type="match status" value="1"/>
</dbReference>
<keyword evidence="3" id="KW-0998">Cell outer membrane</keyword>
<feature type="domain" description="TonB-dependent receptor plug" evidence="7">
    <location>
        <begin position="60"/>
        <end position="158"/>
    </location>
</feature>
<organism evidence="8 10">
    <name type="scientific">Paraferrimonas haliotis</name>
    <dbReference type="NCBI Taxonomy" id="2013866"/>
    <lineage>
        <taxon>Bacteria</taxon>
        <taxon>Pseudomonadati</taxon>
        <taxon>Pseudomonadota</taxon>
        <taxon>Gammaproteobacteria</taxon>
        <taxon>Alteromonadales</taxon>
        <taxon>Ferrimonadaceae</taxon>
        <taxon>Paraferrimonas</taxon>
    </lineage>
</organism>
<evidence type="ECO:0000256" key="4">
    <source>
        <dbReference type="RuleBase" id="RU003357"/>
    </source>
</evidence>
<dbReference type="GO" id="GO:0009279">
    <property type="term" value="C:cell outer membrane"/>
    <property type="evidence" value="ECO:0007669"/>
    <property type="project" value="UniProtKB-SubCell"/>
</dbReference>
<sequence length="1158" mass="129790">MRNTHKRFPLSAVTLAMLTATSLSAKAEEVENADEEMEVIEVKGLASSLKKSINDKRFSQSIQDSINAEDIGKSTDQNIAEALSRVTGVSVQSVDGEGTTVTVRGANSQQNNISLNGVTLGATDFSQSVDLSSYSSDILSKIEVVKTPSADHEEGSLGANINLTTTRPLELSEPVAAITLQGRYNDLSENEDYKVSGSFSKNFLDNSLGFFLTAYDETNSGRKDQYRADTFQSRFTPIAKDTQGNVINDVTGIAPYNSQYELIEFQRDRQGIDFGLQWQPSNSTDVYFSANWSNQRVEESMHGVKTRGSDYPNLIQGVDPGLFMGPAPYTDPAEDWFVYDENSRMFTKFTNRFGLGDLIQSERMYDNENRVASFTVNHQWTDSLNMDIGVGYSKAKRVPDNDVYVALQNYNSINAWLLWHTPPEDMEPVGYDCTSGRCELVAGQGLIDWGANDEWGNPDALWDNRSTTGFNPDDLKAQHLAFLNRSVVDVDDTTKSAHVDFDYAVDFGGFTMFEFGAKWTKREKFVDNQQTAFNSVAEGQIIINPDTGEPVTSIPGITEIRGNQFQSDYEFPDDFMGSLGYGRDHVTDGWNAFSAIEAFNVALGNPNIAIVPDNTETRDATLDNIAAYFKANFEYFDSRLTGNVGVRYVKTTVDTNGYSGVNFHFDPGNLGRVFDPFKLQELRDTSLPLCNDIAFYGTDYNEESRWSRVDGKGYDTGGTVDKRDDVMIPDQGPCHDPRALQGNPDYSEWWLWRHSDVSTEAHYVYGDRKFDENGQLMPTEDRSKRAFGVSGKHEYDVWLPSLNLNYALNDEMILRFATSKTMARPQIDSLRPGFKVTETVWGGDDRNNVITLTSPQLDPLESVNFDLSYEWYFNESSLFAAGIFYKDMTNFEESETVITYMDDLRGLGLDPNAPAYNTDDLLLIAGQDDLGSCMPKRIQGGADLVEDWVFSDDPEQMCAQFKTTRIKNGKGARIGGAELQYTQTFDMLPSFWSGLGITTNYTYQDSQYDQEVSSIDSSVFLPELPVAYTPEHTYNLTAFWEKNGHQLRLSYRGNSDQLVQRSWEQGTLWEEGRQTLDFSATYQVTDWMSLSFHAINLTDEGVRQYYTSRFLQLGDVDGAGNPIPFEEGNALDGGADTSRTVSQYKTGRSFRLSARVAF</sequence>